<evidence type="ECO:0000313" key="3">
    <source>
        <dbReference type="EMBL" id="GET12002.1"/>
    </source>
</evidence>
<dbReference type="EMBL" id="BLAP01000026">
    <property type="protein sequence ID" value="GET12002.1"/>
    <property type="molecule type" value="Genomic_DNA"/>
</dbReference>
<dbReference type="RefSeq" id="WP_172576531.1">
    <property type="nucleotide sequence ID" value="NZ_BLAM01000119.1"/>
</dbReference>
<reference evidence="2" key="2">
    <citation type="submission" date="2019-10" db="EMBL/GenBank/DDBJ databases">
        <title>Lactobacillus agilis SY111 Whole Genome Sequencing Project.</title>
        <authorList>
            <person name="Suzuki S."/>
            <person name="Endo A."/>
            <person name="Maeno S."/>
            <person name="Shiwa Y."/>
            <person name="Matsutani M."/>
            <person name="Kajikawa A."/>
        </authorList>
    </citation>
    <scope>NUCLEOTIDE SEQUENCE</scope>
    <source>
        <strain evidence="2">SY111</strain>
    </source>
</reference>
<comment type="caution">
    <text evidence="2">The sequence shown here is derived from an EMBL/GenBank/DDBJ whole genome shotgun (WGS) entry which is preliminary data.</text>
</comment>
<reference evidence="1" key="3">
    <citation type="submission" date="2019-10" db="EMBL/GenBank/DDBJ databases">
        <title>Lactobacillus agilis SY212 Whole Genome Sequencing Project.</title>
        <authorList>
            <person name="Suzuki S."/>
            <person name="Endo A."/>
            <person name="Maeno S."/>
            <person name="Shiwa Y."/>
            <person name="Matsutani M."/>
            <person name="Kajikawa A."/>
        </authorList>
    </citation>
    <scope>NUCLEOTIDE SEQUENCE</scope>
    <source>
        <strain evidence="1">SY212</strain>
    </source>
</reference>
<dbReference type="EMBL" id="BLAN01000004">
    <property type="protein sequence ID" value="GET07443.1"/>
    <property type="molecule type" value="Genomic_DNA"/>
</dbReference>
<protein>
    <submittedName>
        <fullName evidence="2">Uncharacterized protein</fullName>
    </submittedName>
</protein>
<name>A0A6F9XQ90_9LACO</name>
<organism evidence="2">
    <name type="scientific">Ligilactobacillus agilis</name>
    <dbReference type="NCBI Taxonomy" id="1601"/>
    <lineage>
        <taxon>Bacteria</taxon>
        <taxon>Bacillati</taxon>
        <taxon>Bacillota</taxon>
        <taxon>Bacilli</taxon>
        <taxon>Lactobacillales</taxon>
        <taxon>Lactobacillaceae</taxon>
        <taxon>Ligilactobacillus</taxon>
    </lineage>
</organism>
<accession>A0A6F9XQ90</accession>
<dbReference type="EMBL" id="BLAM01000119">
    <property type="protein sequence ID" value="GET06171.1"/>
    <property type="molecule type" value="Genomic_DNA"/>
</dbReference>
<reference evidence="3" key="1">
    <citation type="submission" date="2019-10" db="EMBL/GenBank/DDBJ databases">
        <title>Lactobacillus agilis SN811 Whole Genome Sequencing Project.</title>
        <authorList>
            <person name="Suzuki S."/>
            <person name="Endo A."/>
            <person name="Maeno S."/>
            <person name="Shiwa Y."/>
            <person name="Matsutani M."/>
            <person name="Kajikawa A."/>
        </authorList>
    </citation>
    <scope>NUCLEOTIDE SEQUENCE</scope>
    <source>
        <strain evidence="3">SN811</strain>
    </source>
</reference>
<sequence length="111" mass="12745">MTKRIDVKGMTEEEILALKYLAKELHFGSMNQLVLSQLRTAIKVGGLDITDAKLEKKFQVIAQSQLEILKYFEARRNLNNEILAELKQTQEVLENWIELVAEQAVNNGEEK</sequence>
<proteinExistence type="predicted"/>
<dbReference type="Proteomes" id="UP000494160">
    <property type="component" value="Unassembled WGS sequence"/>
</dbReference>
<gene>
    <name evidence="3" type="ORF">SN811_05020</name>
    <name evidence="2" type="ORF">SY111_00670</name>
    <name evidence="1" type="ORF">SY212_12010</name>
</gene>
<evidence type="ECO:0000313" key="2">
    <source>
        <dbReference type="EMBL" id="GET07443.1"/>
    </source>
</evidence>
<dbReference type="AlphaFoldDB" id="A0A6F9XQ90"/>
<dbReference type="Proteomes" id="UP000494265">
    <property type="component" value="Unassembled WGS sequence"/>
</dbReference>
<evidence type="ECO:0000313" key="1">
    <source>
        <dbReference type="EMBL" id="GET06171.1"/>
    </source>
</evidence>
<dbReference type="Proteomes" id="UP000494178">
    <property type="component" value="Unassembled WGS sequence"/>
</dbReference>